<evidence type="ECO:0000256" key="2">
    <source>
        <dbReference type="ARBA" id="ARBA00022737"/>
    </source>
</evidence>
<dbReference type="EMBL" id="JASJOU010000009">
    <property type="protein sequence ID" value="MDJ1503731.1"/>
    <property type="molecule type" value="Genomic_DNA"/>
</dbReference>
<dbReference type="InterPro" id="IPR055353">
    <property type="entry name" value="DUF7619"/>
</dbReference>
<dbReference type="RefSeq" id="WP_314514360.1">
    <property type="nucleotide sequence ID" value="NZ_JASJOU010000009.1"/>
</dbReference>
<feature type="domain" description="Secretion system C-terminal sorting" evidence="4">
    <location>
        <begin position="716"/>
        <end position="784"/>
    </location>
</feature>
<dbReference type="PANTHER" id="PTHR47566:SF1">
    <property type="entry name" value="PROTEIN NUD1"/>
    <property type="match status" value="1"/>
</dbReference>
<feature type="signal peptide" evidence="3">
    <location>
        <begin position="1"/>
        <end position="17"/>
    </location>
</feature>
<dbReference type="InterPro" id="IPR032675">
    <property type="entry name" value="LRR_dom_sf"/>
</dbReference>
<protein>
    <submittedName>
        <fullName evidence="6">T9SS type A sorting domain-containing protein</fullName>
    </submittedName>
</protein>
<feature type="chain" id="PRO_5042195288" evidence="3">
    <location>
        <begin position="18"/>
        <end position="786"/>
    </location>
</feature>
<keyword evidence="7" id="KW-1185">Reference proteome</keyword>
<evidence type="ECO:0000259" key="5">
    <source>
        <dbReference type="Pfam" id="PF24595"/>
    </source>
</evidence>
<dbReference type="Gene3D" id="3.80.10.10">
    <property type="entry name" value="Ribonuclease Inhibitor"/>
    <property type="match status" value="1"/>
</dbReference>
<accession>A0AAE3UGW7</accession>
<organism evidence="6 7">
    <name type="scientific">Xanthocytophaga agilis</name>
    <dbReference type="NCBI Taxonomy" id="3048010"/>
    <lineage>
        <taxon>Bacteria</taxon>
        <taxon>Pseudomonadati</taxon>
        <taxon>Bacteroidota</taxon>
        <taxon>Cytophagia</taxon>
        <taxon>Cytophagales</taxon>
        <taxon>Rhodocytophagaceae</taxon>
        <taxon>Xanthocytophaga</taxon>
    </lineage>
</organism>
<evidence type="ECO:0000259" key="4">
    <source>
        <dbReference type="Pfam" id="PF18962"/>
    </source>
</evidence>
<keyword evidence="1" id="KW-0433">Leucine-rich repeat</keyword>
<dbReference type="PANTHER" id="PTHR47566">
    <property type="match status" value="1"/>
</dbReference>
<comment type="caution">
    <text evidence="6">The sequence shown here is derived from an EMBL/GenBank/DDBJ whole genome shotgun (WGS) entry which is preliminary data.</text>
</comment>
<evidence type="ECO:0000256" key="1">
    <source>
        <dbReference type="ARBA" id="ARBA00022614"/>
    </source>
</evidence>
<dbReference type="Pfam" id="PF24595">
    <property type="entry name" value="DUF7619"/>
    <property type="match status" value="1"/>
</dbReference>
<reference evidence="6" key="1">
    <citation type="submission" date="2023-05" db="EMBL/GenBank/DDBJ databases">
        <authorList>
            <person name="Zhang X."/>
        </authorList>
    </citation>
    <scope>NUCLEOTIDE SEQUENCE</scope>
    <source>
        <strain evidence="6">BD1B2-1</strain>
    </source>
</reference>
<dbReference type="SUPFAM" id="SSF52058">
    <property type="entry name" value="L domain-like"/>
    <property type="match status" value="1"/>
</dbReference>
<dbReference type="GO" id="GO:0035591">
    <property type="term" value="F:signaling adaptor activity"/>
    <property type="evidence" value="ECO:0007669"/>
    <property type="project" value="TreeGrafter"/>
</dbReference>
<gene>
    <name evidence="6" type="ORF">QNI22_23920</name>
</gene>
<sequence length="786" mass="86464">MRKLLLFLLLLAGMANAQIVNIPDENFKAQLFLSGADANLDGEIQSTEALTVTTLSLDSAQISNLTGIEAFINLKYLNCSYNSLTLLNIQELVKLERLECNNNLLEQIYFPVNTNALNYLDCSFNKLTNVNVETLINLQELHCFNNSLYSLYLGELPKLEHLRCHNNNLTNIDLSQSPALQTFVSTNNKLYSLDFSVNTSLTGVDITNNPLTKPLNISKLVKLKSLFCAETSLKTLDLTKNLELGILICYDNPLITLDVSKNIAMTYLQCGGPNLTSIFMKNGANESLVLEESPKLEAICADESQLPQILEQITASENKTTVATSHCYFVPGEDNFNTITVHTRFDSDNNGCGITDLSALGVKFRLSGDGQSEASLINPAANSSFYTGAGLFTVTPELENPDYFTITPASATFDFPILNKSTQTQDFCMTAKGVHPDLEIAITPFGTARPGFDAGYTIVYKNKGNQSFSGNIHLLFDNQRTDFVTADPAISSQSDNELVWSYTNLAPFEIRRISIRLNLNSPLETPSLNADDILGFTASIDSPQGDTTPEDNLFILNQKVINSMDPNAKTCLEGDRVDPENIGNYLHYNIEFENIGNASAVHVLVRDVIDPTKFDINTLQVLDASHSFRAQIKGDTVEFIFKDIELAAASGNPKAGGKGNILFKIKTLPTLSTGTQVTNKANIFFDYNAPIETNLARTIYALPLATESASDHSTHMYPNPVKDRLIISSNNLITSVALFDRQGRILQTSYPSNQKTQLNTSGLPSGLYFVQVLTTKGVKIEKVIKQ</sequence>
<dbReference type="InterPro" id="IPR026444">
    <property type="entry name" value="Secre_tail"/>
</dbReference>
<proteinExistence type="predicted"/>
<dbReference type="InterPro" id="IPR052574">
    <property type="entry name" value="CDIRP"/>
</dbReference>
<keyword evidence="3" id="KW-0732">Signal</keyword>
<dbReference type="AlphaFoldDB" id="A0AAE3UGW7"/>
<evidence type="ECO:0000313" key="6">
    <source>
        <dbReference type="EMBL" id="MDJ1503731.1"/>
    </source>
</evidence>
<evidence type="ECO:0000256" key="3">
    <source>
        <dbReference type="SAM" id="SignalP"/>
    </source>
</evidence>
<dbReference type="NCBIfam" id="TIGR04183">
    <property type="entry name" value="Por_Secre_tail"/>
    <property type="match status" value="1"/>
</dbReference>
<name>A0AAE3UGW7_9BACT</name>
<dbReference type="Pfam" id="PF18962">
    <property type="entry name" value="Por_Secre_tail"/>
    <property type="match status" value="1"/>
</dbReference>
<dbReference type="Proteomes" id="UP001232063">
    <property type="component" value="Unassembled WGS sequence"/>
</dbReference>
<keyword evidence="2" id="KW-0677">Repeat</keyword>
<evidence type="ECO:0000313" key="7">
    <source>
        <dbReference type="Proteomes" id="UP001232063"/>
    </source>
</evidence>
<feature type="domain" description="DUF7619" evidence="5">
    <location>
        <begin position="565"/>
        <end position="698"/>
    </location>
</feature>